<dbReference type="GO" id="GO:0016818">
    <property type="term" value="F:hydrolase activity, acting on acid anhydrides, in phosphorus-containing anhydrides"/>
    <property type="evidence" value="ECO:0007669"/>
    <property type="project" value="InterPro"/>
</dbReference>
<keyword evidence="8" id="KW-0408">Iron</keyword>
<dbReference type="OrthoDB" id="27512at2157"/>
<keyword evidence="10" id="KW-0238">DNA-binding</keyword>
<dbReference type="InterPro" id="IPR006554">
    <property type="entry name" value="Helicase-like_DEXD_c2"/>
</dbReference>
<dbReference type="KEGG" id="ccai:NAS2_0535"/>
<dbReference type="SMART" id="SM00488">
    <property type="entry name" value="DEXDc2"/>
    <property type="match status" value="1"/>
</dbReference>
<dbReference type="SUPFAM" id="SSF52540">
    <property type="entry name" value="P-loop containing nucleoside triphosphate hydrolases"/>
    <property type="match status" value="1"/>
</dbReference>
<evidence type="ECO:0000259" key="14">
    <source>
        <dbReference type="PROSITE" id="PS51193"/>
    </source>
</evidence>
<sequence length="540" mass="59761">MKLRDWQEELLPKVVSGLRSRKLVALSAPTGSGKTLLVLSASLELGLPVSVFVRSKSQFQPWLRDAAKVAGERRVTLLIGQGESCRLGGGELSSPAPCDVCKVNRPLQADPPAAASVSGPTEFVRSLHRAAARADACPYRTMLAWSSDAWLLVASYPYLTSPLARKSIEDRLSGSLVVVDEAHNLDSAAEEHVLTGRMLDGARRQSRSPESKAIIGALADLVSESQDWREVDKPLELAGHADRLKEESSELYANMAKGERVHDNYLQLVSDFLSALPEVRFKLYTGYGGLRLIDPDPAPVLSVLSSPPAVILMSATLPPAQYVQRVWGIERDVVYLDARPGWGRRIEVMPPPRGLTTKYERRGGDMWSRYAEALEDIWESAGGSVLAVFPSYSVMEEVASRLGSLPIFMEDRRARADTLEEELRRGRRLVLAVARGKLVEGVEFRDVEGSSLISDVVLVGVPYRQPDAVEEERTRRISSRAGLGESERWRLLQLLPAWQAVAQAVGRAVRGESDRARVWPLDERYANAWWMARLESISNY</sequence>
<dbReference type="AlphaFoldDB" id="A0A4P2VBJ9"/>
<organism evidence="15 16">
    <name type="scientific">Conexivisphaera calida</name>
    <dbReference type="NCBI Taxonomy" id="1874277"/>
    <lineage>
        <taxon>Archaea</taxon>
        <taxon>Nitrososphaerota</taxon>
        <taxon>Conexivisphaeria</taxon>
        <taxon>Conexivisphaerales</taxon>
        <taxon>Conexivisphaeraceae</taxon>
        <taxon>Conexivisphaera</taxon>
    </lineage>
</organism>
<proteinExistence type="predicted"/>
<dbReference type="Gene3D" id="1.10.275.30">
    <property type="match status" value="1"/>
</dbReference>
<dbReference type="InterPro" id="IPR027417">
    <property type="entry name" value="P-loop_NTPase"/>
</dbReference>
<evidence type="ECO:0000256" key="11">
    <source>
        <dbReference type="ARBA" id="ARBA00023204"/>
    </source>
</evidence>
<dbReference type="InterPro" id="IPR010614">
    <property type="entry name" value="RAD3-like_helicase_DEAD"/>
</dbReference>
<evidence type="ECO:0000256" key="12">
    <source>
        <dbReference type="ARBA" id="ARBA00023235"/>
    </source>
</evidence>
<dbReference type="Proteomes" id="UP000509448">
    <property type="component" value="Chromosome"/>
</dbReference>
<dbReference type="PROSITE" id="PS51192">
    <property type="entry name" value="HELICASE_ATP_BIND_1"/>
    <property type="match status" value="1"/>
</dbReference>
<keyword evidence="2" id="KW-0479">Metal-binding</keyword>
<dbReference type="RefSeq" id="WP_174448213.1">
    <property type="nucleotide sequence ID" value="NZ_AP018732.1"/>
</dbReference>
<feature type="domain" description="Helicase ATP-binding" evidence="13">
    <location>
        <begin position="15"/>
        <end position="335"/>
    </location>
</feature>
<dbReference type="Pfam" id="PF06733">
    <property type="entry name" value="DEAD_2"/>
    <property type="match status" value="1"/>
</dbReference>
<evidence type="ECO:0000256" key="9">
    <source>
        <dbReference type="ARBA" id="ARBA00023014"/>
    </source>
</evidence>
<keyword evidence="6 15" id="KW-0347">Helicase</keyword>
<evidence type="ECO:0000256" key="7">
    <source>
        <dbReference type="ARBA" id="ARBA00022840"/>
    </source>
</evidence>
<dbReference type="PANTHER" id="PTHR11472:SF34">
    <property type="entry name" value="REGULATOR OF TELOMERE ELONGATION HELICASE 1"/>
    <property type="match status" value="1"/>
</dbReference>
<dbReference type="GO" id="GO:0051539">
    <property type="term" value="F:4 iron, 4 sulfur cluster binding"/>
    <property type="evidence" value="ECO:0007669"/>
    <property type="project" value="UniProtKB-KW"/>
</dbReference>
<evidence type="ECO:0000313" key="15">
    <source>
        <dbReference type="EMBL" id="BBE41924.1"/>
    </source>
</evidence>
<dbReference type="PROSITE" id="PS51193">
    <property type="entry name" value="HELICASE_ATP_BIND_2"/>
    <property type="match status" value="1"/>
</dbReference>
<keyword evidence="5" id="KW-0378">Hydrolase</keyword>
<name>A0A4P2VBJ9_9ARCH</name>
<dbReference type="GO" id="GO:0005524">
    <property type="term" value="F:ATP binding"/>
    <property type="evidence" value="ECO:0007669"/>
    <property type="project" value="UniProtKB-KW"/>
</dbReference>
<keyword evidence="11" id="KW-0234">DNA repair</keyword>
<reference evidence="15 16" key="1">
    <citation type="journal article" date="2019" name="ISME J.">
        <title>Isolation and characterization of a thermophilic sulfur- and iron-reducing thaumarchaeote from a terrestrial acidic hot spring.</title>
        <authorList>
            <person name="Kato S."/>
            <person name="Itoh T."/>
            <person name="Yuki M."/>
            <person name="Nagamori M."/>
            <person name="Ohnishi M."/>
            <person name="Uematsu K."/>
            <person name="Suzuki K."/>
            <person name="Takashina T."/>
            <person name="Ohkuma M."/>
        </authorList>
    </citation>
    <scope>NUCLEOTIDE SEQUENCE [LARGE SCALE GENOMIC DNA]</scope>
    <source>
        <strain evidence="15 16">NAS-02</strain>
    </source>
</reference>
<evidence type="ECO:0000313" key="16">
    <source>
        <dbReference type="Proteomes" id="UP000509448"/>
    </source>
</evidence>
<evidence type="ECO:0000256" key="2">
    <source>
        <dbReference type="ARBA" id="ARBA00022723"/>
    </source>
</evidence>
<dbReference type="InterPro" id="IPR045028">
    <property type="entry name" value="DinG/Rad3-like"/>
</dbReference>
<protein>
    <submittedName>
        <fullName evidence="15">DNA repair helicase Rad3</fullName>
    </submittedName>
</protein>
<feature type="domain" description="Helicase ATP-binding" evidence="14">
    <location>
        <begin position="1"/>
        <end position="256"/>
    </location>
</feature>
<keyword evidence="16" id="KW-1185">Reference proteome</keyword>
<evidence type="ECO:0000256" key="6">
    <source>
        <dbReference type="ARBA" id="ARBA00022806"/>
    </source>
</evidence>
<keyword evidence="3" id="KW-0547">Nucleotide-binding</keyword>
<dbReference type="Pfam" id="PF13307">
    <property type="entry name" value="Helicase_C_2"/>
    <property type="match status" value="1"/>
</dbReference>
<dbReference type="GeneID" id="55584353"/>
<keyword evidence="12" id="KW-0413">Isomerase</keyword>
<dbReference type="InterPro" id="IPR014001">
    <property type="entry name" value="Helicase_ATP-bd"/>
</dbReference>
<dbReference type="InterPro" id="IPR006555">
    <property type="entry name" value="ATP-dep_Helicase_C"/>
</dbReference>
<keyword evidence="1" id="KW-0004">4Fe-4S</keyword>
<dbReference type="GO" id="GO:0046872">
    <property type="term" value="F:metal ion binding"/>
    <property type="evidence" value="ECO:0007669"/>
    <property type="project" value="UniProtKB-KW"/>
</dbReference>
<dbReference type="InterPro" id="IPR014013">
    <property type="entry name" value="Helic_SF1/SF2_ATP-bd_DinG/Rad3"/>
</dbReference>
<accession>A0A4P2VBJ9</accession>
<dbReference type="GO" id="GO:0006281">
    <property type="term" value="P:DNA repair"/>
    <property type="evidence" value="ECO:0007669"/>
    <property type="project" value="UniProtKB-KW"/>
</dbReference>
<dbReference type="EMBL" id="AP018732">
    <property type="protein sequence ID" value="BBE41924.1"/>
    <property type="molecule type" value="Genomic_DNA"/>
</dbReference>
<dbReference type="PANTHER" id="PTHR11472">
    <property type="entry name" value="DNA REPAIR DEAD HELICASE RAD3/XP-D SUBFAMILY MEMBER"/>
    <property type="match status" value="1"/>
</dbReference>
<dbReference type="Gene3D" id="3.40.50.300">
    <property type="entry name" value="P-loop containing nucleotide triphosphate hydrolases"/>
    <property type="match status" value="2"/>
</dbReference>
<dbReference type="GO" id="GO:0003678">
    <property type="term" value="F:DNA helicase activity"/>
    <property type="evidence" value="ECO:0007669"/>
    <property type="project" value="InterPro"/>
</dbReference>
<dbReference type="GO" id="GO:0003677">
    <property type="term" value="F:DNA binding"/>
    <property type="evidence" value="ECO:0007669"/>
    <property type="project" value="UniProtKB-KW"/>
</dbReference>
<dbReference type="SMART" id="SM00491">
    <property type="entry name" value="HELICc2"/>
    <property type="match status" value="1"/>
</dbReference>
<keyword evidence="4" id="KW-0227">DNA damage</keyword>
<evidence type="ECO:0000256" key="3">
    <source>
        <dbReference type="ARBA" id="ARBA00022741"/>
    </source>
</evidence>
<evidence type="ECO:0000259" key="13">
    <source>
        <dbReference type="PROSITE" id="PS51192"/>
    </source>
</evidence>
<evidence type="ECO:0000256" key="1">
    <source>
        <dbReference type="ARBA" id="ARBA00022485"/>
    </source>
</evidence>
<evidence type="ECO:0000256" key="8">
    <source>
        <dbReference type="ARBA" id="ARBA00023004"/>
    </source>
</evidence>
<evidence type="ECO:0000256" key="10">
    <source>
        <dbReference type="ARBA" id="ARBA00023125"/>
    </source>
</evidence>
<keyword evidence="7" id="KW-0067">ATP-binding</keyword>
<evidence type="ECO:0000256" key="4">
    <source>
        <dbReference type="ARBA" id="ARBA00022763"/>
    </source>
</evidence>
<gene>
    <name evidence="15" type="ORF">NAS2_0535</name>
</gene>
<evidence type="ECO:0000256" key="5">
    <source>
        <dbReference type="ARBA" id="ARBA00022801"/>
    </source>
</evidence>
<keyword evidence="9" id="KW-0411">Iron-sulfur</keyword>